<dbReference type="PANTHER" id="PTHR48122">
    <property type="entry name" value="CENTROMERE PROTEIN H"/>
    <property type="match status" value="1"/>
</dbReference>
<dbReference type="AlphaFoldDB" id="A0A6A5XSI7"/>
<evidence type="ECO:0000259" key="10">
    <source>
        <dbReference type="Pfam" id="PF05837"/>
    </source>
</evidence>
<keyword evidence="12" id="KW-1185">Reference proteome</keyword>
<dbReference type="InterPro" id="IPR008426">
    <property type="entry name" value="CENP-H_C"/>
</dbReference>
<evidence type="ECO:0000313" key="11">
    <source>
        <dbReference type="EMBL" id="KAF2016142.1"/>
    </source>
</evidence>
<dbReference type="Proteomes" id="UP000799778">
    <property type="component" value="Unassembled WGS sequence"/>
</dbReference>
<dbReference type="GO" id="GO:0007052">
    <property type="term" value="P:mitotic spindle organization"/>
    <property type="evidence" value="ECO:0007669"/>
    <property type="project" value="TreeGrafter"/>
</dbReference>
<name>A0A6A5XSI7_9PLEO</name>
<dbReference type="GeneID" id="54291283"/>
<dbReference type="Pfam" id="PF05837">
    <property type="entry name" value="CENP-H"/>
    <property type="match status" value="1"/>
</dbReference>
<dbReference type="InterPro" id="IPR040034">
    <property type="entry name" value="CENP-H"/>
</dbReference>
<dbReference type="EMBL" id="ML978069">
    <property type="protein sequence ID" value="KAF2016142.1"/>
    <property type="molecule type" value="Genomic_DNA"/>
</dbReference>
<keyword evidence="4" id="KW-0995">Kinetochore</keyword>
<accession>A0A6A5XSI7</accession>
<protein>
    <recommendedName>
        <fullName evidence="10">Centromere protein H C-terminal domain-containing protein</fullName>
    </recommendedName>
</protein>
<dbReference type="PANTHER" id="PTHR48122:SF1">
    <property type="entry name" value="CENTROMERE PROTEIN H"/>
    <property type="match status" value="1"/>
</dbReference>
<feature type="domain" description="Centromere protein H C-terminal" evidence="10">
    <location>
        <begin position="43"/>
        <end position="249"/>
    </location>
</feature>
<feature type="coiled-coil region" evidence="8">
    <location>
        <begin position="37"/>
        <end position="97"/>
    </location>
</feature>
<evidence type="ECO:0000256" key="6">
    <source>
        <dbReference type="ARBA" id="ARBA00023328"/>
    </source>
</evidence>
<evidence type="ECO:0000256" key="2">
    <source>
        <dbReference type="ARBA" id="ARBA00004629"/>
    </source>
</evidence>
<evidence type="ECO:0000256" key="4">
    <source>
        <dbReference type="ARBA" id="ARBA00022838"/>
    </source>
</evidence>
<dbReference type="GO" id="GO:0005634">
    <property type="term" value="C:nucleus"/>
    <property type="evidence" value="ECO:0007669"/>
    <property type="project" value="UniProtKB-SubCell"/>
</dbReference>
<dbReference type="GO" id="GO:0051382">
    <property type="term" value="P:kinetochore assembly"/>
    <property type="evidence" value="ECO:0007669"/>
    <property type="project" value="InterPro"/>
</dbReference>
<dbReference type="RefSeq" id="XP_033384481.1">
    <property type="nucleotide sequence ID" value="XM_033533886.1"/>
</dbReference>
<proteinExistence type="inferred from homology"/>
<evidence type="ECO:0000313" key="12">
    <source>
        <dbReference type="Proteomes" id="UP000799778"/>
    </source>
</evidence>
<evidence type="ECO:0000256" key="8">
    <source>
        <dbReference type="SAM" id="Coils"/>
    </source>
</evidence>
<dbReference type="GO" id="GO:0007059">
    <property type="term" value="P:chromosome segregation"/>
    <property type="evidence" value="ECO:0007669"/>
    <property type="project" value="TreeGrafter"/>
</dbReference>
<evidence type="ECO:0000256" key="3">
    <source>
        <dbReference type="ARBA" id="ARBA00022454"/>
    </source>
</evidence>
<organism evidence="11 12">
    <name type="scientific">Aaosphaeria arxii CBS 175.79</name>
    <dbReference type="NCBI Taxonomy" id="1450172"/>
    <lineage>
        <taxon>Eukaryota</taxon>
        <taxon>Fungi</taxon>
        <taxon>Dikarya</taxon>
        <taxon>Ascomycota</taxon>
        <taxon>Pezizomycotina</taxon>
        <taxon>Dothideomycetes</taxon>
        <taxon>Pleosporomycetidae</taxon>
        <taxon>Pleosporales</taxon>
        <taxon>Pleosporales incertae sedis</taxon>
        <taxon>Aaosphaeria</taxon>
    </lineage>
</organism>
<comment type="subcellular location">
    <subcellularLocation>
        <location evidence="2">Chromosome</location>
        <location evidence="2">Centromere</location>
        <location evidence="2">Kinetochore</location>
    </subcellularLocation>
    <subcellularLocation>
        <location evidence="1">Nucleus</location>
    </subcellularLocation>
</comment>
<evidence type="ECO:0000256" key="1">
    <source>
        <dbReference type="ARBA" id="ARBA00004123"/>
    </source>
</evidence>
<gene>
    <name evidence="11" type="ORF">BU24DRAFT_492293</name>
</gene>
<feature type="region of interest" description="Disordered" evidence="9">
    <location>
        <begin position="1"/>
        <end position="24"/>
    </location>
</feature>
<dbReference type="GO" id="GO:0000776">
    <property type="term" value="C:kinetochore"/>
    <property type="evidence" value="ECO:0007669"/>
    <property type="project" value="UniProtKB-KW"/>
</dbReference>
<keyword evidence="8" id="KW-0175">Coiled coil</keyword>
<dbReference type="GO" id="GO:0043515">
    <property type="term" value="F:kinetochore binding"/>
    <property type="evidence" value="ECO:0007669"/>
    <property type="project" value="TreeGrafter"/>
</dbReference>
<dbReference type="OrthoDB" id="2274804at2759"/>
<keyword evidence="6" id="KW-0137">Centromere</keyword>
<evidence type="ECO:0000256" key="5">
    <source>
        <dbReference type="ARBA" id="ARBA00023242"/>
    </source>
</evidence>
<sequence length="253" mass="28167">MSTTNDVVMNENAPESSNTNNDYSNLLKSSHCDAFAFSDQEQLALQLYDQLKELELQQSLLTAQSEVIQPDVSALSDDDVREQLITAEREMMKARAEYEIRAKATHNVLVMNPTLKAVHGGEDTDYSEKRLLPLIHERDIISMVHGMLNAKMAATTRALSTAEEENMAANQKNTETASVLLKLAEDLKRQSAEDIEDVQLRGKVDAVQKELKGSRSRLRTLKGIISGMIVGSGIDWADDEVLRELVMDDDEDG</sequence>
<keyword evidence="5" id="KW-0539">Nucleus</keyword>
<comment type="similarity">
    <text evidence="7">Belongs to the CENP-H/MCM16 family.</text>
</comment>
<evidence type="ECO:0000256" key="7">
    <source>
        <dbReference type="ARBA" id="ARBA00025735"/>
    </source>
</evidence>
<evidence type="ECO:0000256" key="9">
    <source>
        <dbReference type="SAM" id="MobiDB-lite"/>
    </source>
</evidence>
<reference evidence="11" key="1">
    <citation type="journal article" date="2020" name="Stud. Mycol.">
        <title>101 Dothideomycetes genomes: a test case for predicting lifestyles and emergence of pathogens.</title>
        <authorList>
            <person name="Haridas S."/>
            <person name="Albert R."/>
            <person name="Binder M."/>
            <person name="Bloem J."/>
            <person name="Labutti K."/>
            <person name="Salamov A."/>
            <person name="Andreopoulos B."/>
            <person name="Baker S."/>
            <person name="Barry K."/>
            <person name="Bills G."/>
            <person name="Bluhm B."/>
            <person name="Cannon C."/>
            <person name="Castanera R."/>
            <person name="Culley D."/>
            <person name="Daum C."/>
            <person name="Ezra D."/>
            <person name="Gonzalez J."/>
            <person name="Henrissat B."/>
            <person name="Kuo A."/>
            <person name="Liang C."/>
            <person name="Lipzen A."/>
            <person name="Lutzoni F."/>
            <person name="Magnuson J."/>
            <person name="Mondo S."/>
            <person name="Nolan M."/>
            <person name="Ohm R."/>
            <person name="Pangilinan J."/>
            <person name="Park H.-J."/>
            <person name="Ramirez L."/>
            <person name="Alfaro M."/>
            <person name="Sun H."/>
            <person name="Tritt A."/>
            <person name="Yoshinaga Y."/>
            <person name="Zwiers L.-H."/>
            <person name="Turgeon B."/>
            <person name="Goodwin S."/>
            <person name="Spatafora J."/>
            <person name="Crous P."/>
            <person name="Grigoriev I."/>
        </authorList>
    </citation>
    <scope>NUCLEOTIDE SEQUENCE</scope>
    <source>
        <strain evidence="11">CBS 175.79</strain>
    </source>
</reference>
<keyword evidence="3" id="KW-0158">Chromosome</keyword>